<dbReference type="Pfam" id="PF00522">
    <property type="entry name" value="VPR"/>
    <property type="match status" value="1"/>
</dbReference>
<dbReference type="Gene3D" id="6.10.210.10">
    <property type="match status" value="1"/>
</dbReference>
<dbReference type="GO" id="GO:0044423">
    <property type="term" value="C:virion component"/>
    <property type="evidence" value="ECO:0007669"/>
    <property type="project" value="UniProtKB-KW"/>
</dbReference>
<dbReference type="EMBL" id="KU168287">
    <property type="protein sequence ID" value="ALX35372.1"/>
    <property type="molecule type" value="Genomic_RNA"/>
</dbReference>
<dbReference type="GO" id="GO:0019058">
    <property type="term" value="P:viral life cycle"/>
    <property type="evidence" value="ECO:0007669"/>
    <property type="project" value="InterPro"/>
</dbReference>
<keyword evidence="5" id="KW-0946">Virion</keyword>
<evidence type="ECO:0000256" key="2">
    <source>
        <dbReference type="ARBA" id="ARBA00004328"/>
    </source>
</evidence>
<feature type="compositionally biased region" description="Basic and acidic residues" evidence="6">
    <location>
        <begin position="1"/>
        <end position="13"/>
    </location>
</feature>
<reference evidence="7 8" key="1">
    <citation type="journal article" date="2015" name="J. Clin. Microbiol.">
        <title>A PAN-HIV STRATEGY FOR COMPLETE GENOME SEQUENCING.</title>
        <authorList>
            <person name="Berg M.G."/>
            <person name="Yamaguchi J."/>
            <person name="Alessandri-Gradt E."/>
            <person name="Tell R.W."/>
            <person name="Plantier J.C."/>
            <person name="Brennan C.A."/>
        </authorList>
    </citation>
    <scope>NUCLEOTIDE SEQUENCE [LARGE SCALE GENOMIC DNA]</scope>
    <source>
        <strain evidence="7">LA36GomM</strain>
    </source>
</reference>
<evidence type="ECO:0000256" key="6">
    <source>
        <dbReference type="SAM" id="MobiDB-lite"/>
    </source>
</evidence>
<dbReference type="Gene3D" id="1.20.5.90">
    <property type="entry name" value="VpR/VpX protein, C-terminal domain"/>
    <property type="match status" value="1"/>
</dbReference>
<comment type="subcellular location">
    <subcellularLocation>
        <location evidence="1">Host nucleus</location>
    </subcellularLocation>
    <subcellularLocation>
        <location evidence="2">Virion</location>
    </subcellularLocation>
</comment>
<feature type="region of interest" description="Disordered" evidence="6">
    <location>
        <begin position="1"/>
        <end position="45"/>
    </location>
</feature>
<evidence type="ECO:0000256" key="1">
    <source>
        <dbReference type="ARBA" id="ARBA00004147"/>
    </source>
</evidence>
<evidence type="ECO:0000256" key="5">
    <source>
        <dbReference type="ARBA" id="ARBA00022844"/>
    </source>
</evidence>
<evidence type="ECO:0000313" key="7">
    <source>
        <dbReference type="EMBL" id="ALX35372.1"/>
    </source>
</evidence>
<name>A0A0U3VMQ9_9HIV2</name>
<dbReference type="Proteomes" id="UP000258096">
    <property type="component" value="Segment"/>
</dbReference>
<evidence type="ECO:0000256" key="4">
    <source>
        <dbReference type="ARBA" id="ARBA00022581"/>
    </source>
</evidence>
<accession>A0A0U3VMQ9</accession>
<dbReference type="PRINTS" id="PR00444">
    <property type="entry name" value="HIVVPRVPX"/>
</dbReference>
<evidence type="ECO:0000256" key="3">
    <source>
        <dbReference type="ARBA" id="ARBA00022562"/>
    </source>
</evidence>
<sequence length="130" mass="14593">MPGERTWARRVETRTSSSSSSRFSLMTEAPAELPPENGTPPREPGDEWVIGILREIQEEAVKHFDRRLLIALGKYIYTRYGDTLEGARELIRVLQRALFTHFRAGCGHSRIGQTMGGNPLSAIPTPRGMQ</sequence>
<organismHost>
    <name type="scientific">Homo sapiens</name>
    <name type="common">Human</name>
    <dbReference type="NCBI Taxonomy" id="9606"/>
</organismHost>
<keyword evidence="3" id="KW-1048">Host nucleus</keyword>
<dbReference type="InterPro" id="IPR000012">
    <property type="entry name" value="RetroV_VpR/X"/>
</dbReference>
<protein>
    <submittedName>
        <fullName evidence="7">Vpr protein</fullName>
    </submittedName>
</protein>
<evidence type="ECO:0000313" key="8">
    <source>
        <dbReference type="Proteomes" id="UP000258096"/>
    </source>
</evidence>
<organism evidence="7 8">
    <name type="scientific">Human immunodeficiency virus 2</name>
    <dbReference type="NCBI Taxonomy" id="11709"/>
    <lineage>
        <taxon>Viruses</taxon>
        <taxon>Riboviria</taxon>
        <taxon>Pararnavirae</taxon>
        <taxon>Artverviricota</taxon>
        <taxon>Revtraviricetes</taxon>
        <taxon>Ortervirales</taxon>
        <taxon>Retroviridae</taxon>
        <taxon>Orthoretrovirinae</taxon>
        <taxon>Lentivirus</taxon>
        <taxon>Lentivirus humimdef2</taxon>
    </lineage>
</organism>
<dbReference type="GO" id="GO:0042025">
    <property type="term" value="C:host cell nucleus"/>
    <property type="evidence" value="ECO:0007669"/>
    <property type="project" value="UniProtKB-SubCell"/>
</dbReference>
<proteinExistence type="predicted"/>
<keyword evidence="4" id="KW-0945">Host-virus interaction</keyword>